<dbReference type="CDD" id="cd07177">
    <property type="entry name" value="terB_like"/>
    <property type="match status" value="1"/>
</dbReference>
<accession>E7DQH7</accession>
<proteinExistence type="predicted"/>
<dbReference type="SUPFAM" id="SSF158682">
    <property type="entry name" value="TerB-like"/>
    <property type="match status" value="1"/>
</dbReference>
<dbReference type="Gene3D" id="1.10.3680.10">
    <property type="entry name" value="TerB-like"/>
    <property type="match status" value="1"/>
</dbReference>
<reference evidence="3" key="1">
    <citation type="journal article" date="2011" name="Acta Physiol. Plant.">
        <title>An investigation on the genetic background of Nostoc flagelliforme by similarity analysis of its partial genomic DNA and phylogenetic comparison of deduced related species.</title>
        <authorList>
            <person name="Gao X."/>
            <person name="Liu K."/>
            <person name="Qiu B.S."/>
        </authorList>
    </citation>
    <scope>NUCLEOTIDE SEQUENCE</scope>
    <source>
        <strain evidence="3">Sunitezuoqi</strain>
    </source>
</reference>
<evidence type="ECO:0000259" key="2">
    <source>
        <dbReference type="Pfam" id="PF05099"/>
    </source>
</evidence>
<organism evidence="3">
    <name type="scientific">Nostoc flagelliforme str. Sunitezuoqi</name>
    <dbReference type="NCBI Taxonomy" id="676037"/>
    <lineage>
        <taxon>Bacteria</taxon>
        <taxon>Bacillati</taxon>
        <taxon>Cyanobacteriota</taxon>
        <taxon>Cyanophyceae</taxon>
        <taxon>Nostocales</taxon>
        <taxon>Nostocaceae</taxon>
        <taxon>Nostoc</taxon>
    </lineage>
</organism>
<sequence>MDTSLVSSQTVELLSQITGQKLTQKNLTPPVIFLANLVTVLLGVIFVDGTVAESEKQRLLTTLYRFSIPESDVRRLTHLMIKGVKDNQLYKQVNNLLALTAPLSESEKLLLISFGYEMSAADGEIDPHEKKYLEIIAKHLSIKSQHLAILEAGFTHQENVKPIALDEVHFLLNPARFQELDTIFVKAASDMLATLPAKPKNKITKPHINVSYGELKKFQEYRKKVDNCCYQLFQIIQDCTNRGFLPHTLMKGKNRRSQRA</sequence>
<name>E7DQH7_9NOSO</name>
<feature type="transmembrane region" description="Helical" evidence="1">
    <location>
        <begin position="31"/>
        <end position="51"/>
    </location>
</feature>
<dbReference type="InterPro" id="IPR007791">
    <property type="entry name" value="DjlA_N"/>
</dbReference>
<dbReference type="Pfam" id="PF05099">
    <property type="entry name" value="TerB"/>
    <property type="match status" value="1"/>
</dbReference>
<gene>
    <name evidence="3" type="ORF">Nfla_10303</name>
</gene>
<keyword evidence="1" id="KW-1133">Transmembrane helix</keyword>
<protein>
    <recommendedName>
        <fullName evidence="2">Co-chaperone DjlA N-terminal domain-containing protein</fullName>
    </recommendedName>
</protein>
<feature type="domain" description="Co-chaperone DjlA N-terminal" evidence="2">
    <location>
        <begin position="37"/>
        <end position="147"/>
    </location>
</feature>
<keyword evidence="1" id="KW-0812">Transmembrane</keyword>
<dbReference type="InterPro" id="IPR029024">
    <property type="entry name" value="TerB-like"/>
</dbReference>
<keyword evidence="1" id="KW-0472">Membrane</keyword>
<dbReference type="AlphaFoldDB" id="E7DQH7"/>
<dbReference type="EMBL" id="HQ291175">
    <property type="protein sequence ID" value="ADO19335.1"/>
    <property type="molecule type" value="Genomic_DNA"/>
</dbReference>
<evidence type="ECO:0000313" key="3">
    <source>
        <dbReference type="EMBL" id="ADO19335.1"/>
    </source>
</evidence>
<evidence type="ECO:0000256" key="1">
    <source>
        <dbReference type="SAM" id="Phobius"/>
    </source>
</evidence>